<dbReference type="InterPro" id="IPR002933">
    <property type="entry name" value="Peptidase_M20"/>
</dbReference>
<organism evidence="5 6">
    <name type="scientific">Altererythrobacter litoralis</name>
    <dbReference type="NCBI Taxonomy" id="3113904"/>
    <lineage>
        <taxon>Bacteria</taxon>
        <taxon>Pseudomonadati</taxon>
        <taxon>Pseudomonadota</taxon>
        <taxon>Alphaproteobacteria</taxon>
        <taxon>Sphingomonadales</taxon>
        <taxon>Erythrobacteraceae</taxon>
        <taxon>Altererythrobacter</taxon>
    </lineage>
</organism>
<dbReference type="SUPFAM" id="SSF55031">
    <property type="entry name" value="Bacterial exopeptidase dimerisation domain"/>
    <property type="match status" value="1"/>
</dbReference>
<evidence type="ECO:0000256" key="1">
    <source>
        <dbReference type="ARBA" id="ARBA00022723"/>
    </source>
</evidence>
<proteinExistence type="predicted"/>
<evidence type="ECO:0000313" key="6">
    <source>
        <dbReference type="Proteomes" id="UP001343492"/>
    </source>
</evidence>
<dbReference type="SUPFAM" id="SSF53187">
    <property type="entry name" value="Zn-dependent exopeptidases"/>
    <property type="match status" value="1"/>
</dbReference>
<keyword evidence="2" id="KW-0378">Hydrolase</keyword>
<dbReference type="InterPro" id="IPR050072">
    <property type="entry name" value="Peptidase_M20A"/>
</dbReference>
<dbReference type="Gene3D" id="3.30.70.360">
    <property type="match status" value="1"/>
</dbReference>
<dbReference type="Gene3D" id="3.40.630.10">
    <property type="entry name" value="Zn peptidases"/>
    <property type="match status" value="1"/>
</dbReference>
<dbReference type="InterPro" id="IPR011650">
    <property type="entry name" value="Peptidase_M20_dimer"/>
</dbReference>
<comment type="caution">
    <text evidence="5">The sequence shown here is derived from an EMBL/GenBank/DDBJ whole genome shotgun (WGS) entry which is preliminary data.</text>
</comment>
<keyword evidence="6" id="KW-1185">Reference proteome</keyword>
<dbReference type="Pfam" id="PF01546">
    <property type="entry name" value="Peptidase_M20"/>
    <property type="match status" value="1"/>
</dbReference>
<keyword evidence="1" id="KW-0479">Metal-binding</keyword>
<keyword evidence="3" id="KW-0732">Signal</keyword>
<dbReference type="PANTHER" id="PTHR43808">
    <property type="entry name" value="ACETYLORNITHINE DEACETYLASE"/>
    <property type="match status" value="1"/>
</dbReference>
<dbReference type="PANTHER" id="PTHR43808:SF32">
    <property type="entry name" value="ARGE_DAPE-RELATED DEACYLASE"/>
    <property type="match status" value="1"/>
</dbReference>
<evidence type="ECO:0000313" key="5">
    <source>
        <dbReference type="EMBL" id="MEE1876264.1"/>
    </source>
</evidence>
<feature type="domain" description="Peptidase M20 dimerisation" evidence="4">
    <location>
        <begin position="216"/>
        <end position="333"/>
    </location>
</feature>
<dbReference type="Proteomes" id="UP001343492">
    <property type="component" value="Unassembled WGS sequence"/>
</dbReference>
<name>A0ABU7GAY8_9SPHN</name>
<sequence>MRLSRLPLLALVAVAFVATPAAAQLTETEQAMATSVEAGFEQDVALLERIVVQNSGTHNHDGVRKVAHMLAPEFEALGFKVEWIDQSAAGRAGHLFARHEGKPGTTKMLLIAHMDTVFEPVSGFEGFVREGDIAIGPGVGDDKGGIVVILAALRAMKAAGTLADANIVVALTGDEEEAGNPVDLARADLVKAAEWADVALDFEGLSRMDGRDMGVIARRSANNWALRVTAASGHSSGIFSEGVSYGAIYELARILDRFRQELPEENLTFNVGVAAGGTPAEISDDGLSVSAVGKTNIIPSEAVARGDLRTISIEQTDRIAAAMQAIVDDNLPGTDATIEFAFRYPPMPPTEGNRALFDKLNAVSIDMGLGEMGIYPPAGRGAGDINFVAHLVDGIAGLGPGGTRSHAPGETINLLTLTLQAQRAAVLMSRLAAEPATRD</sequence>
<accession>A0ABU7GAY8</accession>
<dbReference type="Pfam" id="PF07687">
    <property type="entry name" value="M20_dimer"/>
    <property type="match status" value="1"/>
</dbReference>
<reference evidence="5 6" key="1">
    <citation type="submission" date="2024-01" db="EMBL/GenBank/DDBJ databases">
        <title>The genome sequence of Erythrobacteraceae sp. strain 1XM1-14.</title>
        <authorList>
            <person name="Liu Y."/>
        </authorList>
    </citation>
    <scope>NUCLEOTIDE SEQUENCE [LARGE SCALE GENOMIC DNA]</scope>
    <source>
        <strain evidence="5 6">1XM1-14</strain>
    </source>
</reference>
<protein>
    <submittedName>
        <fullName evidence="5">M20/M25/M40 family metallo-hydrolase</fullName>
    </submittedName>
</protein>
<dbReference type="RefSeq" id="WP_354143374.1">
    <property type="nucleotide sequence ID" value="NZ_JAZDQV010000001.1"/>
</dbReference>
<evidence type="ECO:0000256" key="2">
    <source>
        <dbReference type="ARBA" id="ARBA00022801"/>
    </source>
</evidence>
<feature type="signal peptide" evidence="3">
    <location>
        <begin position="1"/>
        <end position="23"/>
    </location>
</feature>
<evidence type="ECO:0000259" key="4">
    <source>
        <dbReference type="Pfam" id="PF07687"/>
    </source>
</evidence>
<feature type="chain" id="PRO_5045176385" evidence="3">
    <location>
        <begin position="24"/>
        <end position="439"/>
    </location>
</feature>
<evidence type="ECO:0000256" key="3">
    <source>
        <dbReference type="SAM" id="SignalP"/>
    </source>
</evidence>
<dbReference type="EMBL" id="JAZDQV010000001">
    <property type="protein sequence ID" value="MEE1876264.1"/>
    <property type="molecule type" value="Genomic_DNA"/>
</dbReference>
<dbReference type="InterPro" id="IPR036264">
    <property type="entry name" value="Bact_exopeptidase_dim_dom"/>
</dbReference>
<gene>
    <name evidence="5" type="ORF">VRS74_01020</name>
</gene>